<keyword evidence="6 7" id="KW-0472">Membrane</keyword>
<dbReference type="EMBL" id="DYVF01000032">
    <property type="protein sequence ID" value="HJG30703.1"/>
    <property type="molecule type" value="Genomic_DNA"/>
</dbReference>
<comment type="caution">
    <text evidence="10">The sequence shown here is derived from an EMBL/GenBank/DDBJ whole genome shotgun (WGS) entry which is preliminary data.</text>
</comment>
<dbReference type="SUPFAM" id="SSF82861">
    <property type="entry name" value="Mechanosensitive channel protein MscS (YggB), transmembrane region"/>
    <property type="match status" value="1"/>
</dbReference>
<proteinExistence type="inferred from homology"/>
<protein>
    <submittedName>
        <fullName evidence="10">Mechanosensitive ion channel</fullName>
    </submittedName>
</protein>
<dbReference type="InterPro" id="IPR045276">
    <property type="entry name" value="YbiO_bact"/>
</dbReference>
<dbReference type="InterPro" id="IPR023408">
    <property type="entry name" value="MscS_beta-dom_sf"/>
</dbReference>
<dbReference type="SUPFAM" id="SSF50182">
    <property type="entry name" value="Sm-like ribonucleoproteins"/>
    <property type="match status" value="1"/>
</dbReference>
<keyword evidence="3" id="KW-1003">Cell membrane</keyword>
<dbReference type="PANTHER" id="PTHR30460">
    <property type="entry name" value="MODERATE CONDUCTANCE MECHANOSENSITIVE CHANNEL YBIO"/>
    <property type="match status" value="1"/>
</dbReference>
<evidence type="ECO:0000313" key="10">
    <source>
        <dbReference type="EMBL" id="HJG30703.1"/>
    </source>
</evidence>
<name>A0A921LSZ1_9ACTN</name>
<gene>
    <name evidence="10" type="ORF">K8U80_04830</name>
</gene>
<accession>A0A921LSZ1</accession>
<dbReference type="GO" id="GO:0005886">
    <property type="term" value="C:plasma membrane"/>
    <property type="evidence" value="ECO:0007669"/>
    <property type="project" value="UniProtKB-SubCell"/>
</dbReference>
<feature type="transmembrane region" description="Helical" evidence="7">
    <location>
        <begin position="697"/>
        <end position="720"/>
    </location>
</feature>
<keyword evidence="4 7" id="KW-0812">Transmembrane</keyword>
<dbReference type="Pfam" id="PF21088">
    <property type="entry name" value="MS_channel_1st"/>
    <property type="match status" value="1"/>
</dbReference>
<feature type="domain" description="Mechanosensitive ion channel transmembrane helices 2/3" evidence="9">
    <location>
        <begin position="785"/>
        <end position="825"/>
    </location>
</feature>
<evidence type="ECO:0000256" key="5">
    <source>
        <dbReference type="ARBA" id="ARBA00022989"/>
    </source>
</evidence>
<keyword evidence="5 7" id="KW-1133">Transmembrane helix</keyword>
<dbReference type="InterPro" id="IPR011066">
    <property type="entry name" value="MscS_channel_C_sf"/>
</dbReference>
<dbReference type="AlphaFoldDB" id="A0A921LSZ1"/>
<dbReference type="InterPro" id="IPR011014">
    <property type="entry name" value="MscS_channel_TM-2"/>
</dbReference>
<evidence type="ECO:0000313" key="11">
    <source>
        <dbReference type="Proteomes" id="UP000746751"/>
    </source>
</evidence>
<comment type="subcellular location">
    <subcellularLocation>
        <location evidence="1">Cell membrane</location>
        <topology evidence="1">Multi-pass membrane protein</topology>
    </subcellularLocation>
</comment>
<feature type="transmembrane region" description="Helical" evidence="7">
    <location>
        <begin position="337"/>
        <end position="355"/>
    </location>
</feature>
<evidence type="ECO:0000256" key="1">
    <source>
        <dbReference type="ARBA" id="ARBA00004651"/>
    </source>
</evidence>
<dbReference type="Proteomes" id="UP000746751">
    <property type="component" value="Unassembled WGS sequence"/>
</dbReference>
<dbReference type="InterPro" id="IPR010920">
    <property type="entry name" value="LSM_dom_sf"/>
</dbReference>
<sequence length="1035" mass="112947">MKMTRNLKIKIAAIIVAALASIVVMGVLLFNMQNALTQSNYASEMIAEAEQLDTLLADAASEADQNKETFDAIYQSKAQSIAFMANNNTGYEATDAKMREYQELLGVDNVLIVKRDGSVVACAQKTEADFSHARFNYLRESLSTGEPSRAVEIDLSDREWLYRYYAAKIDNDTMAVIEQSPVELDELDAATSSTASVLKNITVGQDGYVFALSAQTYLIEYHPDENLVGADAIDAGIEVAKLEDGTTSWMTLNGDSLYCHVSLIDDMYYIQAVPASDMNASTMVTVGVILFAFTAVVAAVALYGIFVLRDDERRGETEQDGSKAGGLRINRRIAKKAAVLSAVGFIGIIVISFYMQTLFALSSQSLTMTERVEQITQTIQTSQDRASDLEDQYNERYLSKAQVAAYILDRNPELATREKLQELADALQIQYLFKFDSSGRVTATNSTFTNFVLSEDPADQSYEFRKLLQGVESYVQPAGPDEVSGELRQYIGVVTHNADGIIDGFVQLGIRPTRLESLLESVQIDHVLDGVHVGADGFAFAIDKSDGTFAYYPDANTVGKAATACGMTENQLIDGYSDYITVNGEQYFAASAETSDYYVYAVGSDGALMAERVPLTIATAGIALVCLAVIFCLMVVEPKPGADQAVASARKESDDDPRMVDVTVGGRTMKTESAASRWLNRAFSWDEMTPEQKLGTVLRWLMGVAVILVCLAVIFKDAIFGTDSIFAYILGGSWQHGPNIFAITASLMSACVIMTVATILQKIFMLIAQVVEARGVTMCRLAASIVKYAAMIGMLYWCLALLGVDTATLLASAGLLTLAISLGAKDLVADIIAGLFIIFEGEFRVGDIIQVGGSKGTVMEIGVRTTKINDGSGNILVLRNSGISNVVNMTKEHSFAAVEVGIEYGESLERVENILAKELPNIRKRLPAIIDGPFYRGVTMLADNSVNIKIVAECNEKDRGGLTNDLNREMKLLFDKYGISIPFPQVVVNQPTVFKKATAAEKRAADAFNAEQKEAFKNFVDENEDFDEFNDSHRH</sequence>
<dbReference type="Gene3D" id="1.10.287.1260">
    <property type="match status" value="1"/>
</dbReference>
<dbReference type="SUPFAM" id="SSF82689">
    <property type="entry name" value="Mechanosensitive channel protein MscS (YggB), C-terminal domain"/>
    <property type="match status" value="1"/>
</dbReference>
<feature type="transmembrane region" description="Helical" evidence="7">
    <location>
        <begin position="283"/>
        <end position="308"/>
    </location>
</feature>
<evidence type="ECO:0000259" key="9">
    <source>
        <dbReference type="Pfam" id="PF21088"/>
    </source>
</evidence>
<dbReference type="PANTHER" id="PTHR30460:SF0">
    <property type="entry name" value="MODERATE CONDUCTANCE MECHANOSENSITIVE CHANNEL YBIO"/>
    <property type="match status" value="1"/>
</dbReference>
<comment type="similarity">
    <text evidence="2">Belongs to the MscS (TC 1.A.23) family.</text>
</comment>
<feature type="domain" description="Mechanosensitive ion channel MscS" evidence="8">
    <location>
        <begin position="826"/>
        <end position="891"/>
    </location>
</feature>
<dbReference type="InterPro" id="IPR049142">
    <property type="entry name" value="MS_channel_1st"/>
</dbReference>
<evidence type="ECO:0000256" key="2">
    <source>
        <dbReference type="ARBA" id="ARBA00008017"/>
    </source>
</evidence>
<evidence type="ECO:0000256" key="3">
    <source>
        <dbReference type="ARBA" id="ARBA00022475"/>
    </source>
</evidence>
<dbReference type="Gene3D" id="3.30.450.20">
    <property type="entry name" value="PAS domain"/>
    <property type="match status" value="1"/>
</dbReference>
<organism evidence="10 11">
    <name type="scientific">Collinsella ihumii</name>
    <dbReference type="NCBI Taxonomy" id="1720204"/>
    <lineage>
        <taxon>Bacteria</taxon>
        <taxon>Bacillati</taxon>
        <taxon>Actinomycetota</taxon>
        <taxon>Coriobacteriia</taxon>
        <taxon>Coriobacteriales</taxon>
        <taxon>Coriobacteriaceae</taxon>
        <taxon>Collinsella</taxon>
    </lineage>
</organism>
<dbReference type="Gene3D" id="3.30.70.100">
    <property type="match status" value="1"/>
</dbReference>
<feature type="transmembrane region" description="Helical" evidence="7">
    <location>
        <begin position="740"/>
        <end position="760"/>
    </location>
</feature>
<reference evidence="10" key="2">
    <citation type="submission" date="2021-09" db="EMBL/GenBank/DDBJ databases">
        <authorList>
            <person name="Gilroy R."/>
        </authorList>
    </citation>
    <scope>NUCLEOTIDE SEQUENCE</scope>
    <source>
        <strain evidence="10">ChiGjej2B2-7701</strain>
    </source>
</reference>
<evidence type="ECO:0000256" key="7">
    <source>
        <dbReference type="SAM" id="Phobius"/>
    </source>
</evidence>
<evidence type="ECO:0000256" key="4">
    <source>
        <dbReference type="ARBA" id="ARBA00022692"/>
    </source>
</evidence>
<dbReference type="Pfam" id="PF00924">
    <property type="entry name" value="MS_channel_2nd"/>
    <property type="match status" value="1"/>
</dbReference>
<feature type="transmembrane region" description="Helical" evidence="7">
    <location>
        <begin position="12"/>
        <end position="30"/>
    </location>
</feature>
<feature type="transmembrane region" description="Helical" evidence="7">
    <location>
        <begin position="781"/>
        <end position="804"/>
    </location>
</feature>
<dbReference type="Gene3D" id="2.30.30.60">
    <property type="match status" value="1"/>
</dbReference>
<evidence type="ECO:0000256" key="6">
    <source>
        <dbReference type="ARBA" id="ARBA00023136"/>
    </source>
</evidence>
<feature type="transmembrane region" description="Helical" evidence="7">
    <location>
        <begin position="615"/>
        <end position="636"/>
    </location>
</feature>
<reference evidence="10" key="1">
    <citation type="journal article" date="2021" name="PeerJ">
        <title>Extensive microbial diversity within the chicken gut microbiome revealed by metagenomics and culture.</title>
        <authorList>
            <person name="Gilroy R."/>
            <person name="Ravi A."/>
            <person name="Getino M."/>
            <person name="Pursley I."/>
            <person name="Horton D.L."/>
            <person name="Alikhan N.F."/>
            <person name="Baker D."/>
            <person name="Gharbi K."/>
            <person name="Hall N."/>
            <person name="Watson M."/>
            <person name="Adriaenssens E.M."/>
            <person name="Foster-Nyarko E."/>
            <person name="Jarju S."/>
            <person name="Secka A."/>
            <person name="Antonio M."/>
            <person name="Oren A."/>
            <person name="Chaudhuri R.R."/>
            <person name="La Ragione R."/>
            <person name="Hildebrand F."/>
            <person name="Pallen M.J."/>
        </authorList>
    </citation>
    <scope>NUCLEOTIDE SEQUENCE</scope>
    <source>
        <strain evidence="10">ChiGjej2B2-7701</strain>
    </source>
</reference>
<dbReference type="InterPro" id="IPR006685">
    <property type="entry name" value="MscS_channel_2nd"/>
</dbReference>
<dbReference type="GO" id="GO:0008381">
    <property type="term" value="F:mechanosensitive monoatomic ion channel activity"/>
    <property type="evidence" value="ECO:0007669"/>
    <property type="project" value="InterPro"/>
</dbReference>
<evidence type="ECO:0000259" key="8">
    <source>
        <dbReference type="Pfam" id="PF00924"/>
    </source>
</evidence>